<comment type="catalytic activity">
    <reaction evidence="6">
        <text>(sulfur carrier)-H + L-cysteine = (sulfur carrier)-SH + L-alanine</text>
        <dbReference type="Rhea" id="RHEA:43892"/>
        <dbReference type="Rhea" id="RHEA-COMP:14737"/>
        <dbReference type="Rhea" id="RHEA-COMP:14739"/>
        <dbReference type="ChEBI" id="CHEBI:29917"/>
        <dbReference type="ChEBI" id="CHEBI:35235"/>
        <dbReference type="ChEBI" id="CHEBI:57972"/>
        <dbReference type="ChEBI" id="CHEBI:64428"/>
        <dbReference type="EC" id="2.8.1.7"/>
    </reaction>
</comment>
<dbReference type="GO" id="GO:0031071">
    <property type="term" value="F:cysteine desulfurase activity"/>
    <property type="evidence" value="ECO:0007669"/>
    <property type="project" value="UniProtKB-EC"/>
</dbReference>
<comment type="similarity">
    <text evidence="2">Belongs to the class-V pyridoxal-phosphate-dependent aminotransferase family. Csd subfamily.</text>
</comment>
<dbReference type="PANTHER" id="PTHR43586:SF8">
    <property type="entry name" value="CYSTEINE DESULFURASE 1, CHLOROPLASTIC"/>
    <property type="match status" value="1"/>
</dbReference>
<evidence type="ECO:0000256" key="1">
    <source>
        <dbReference type="ARBA" id="ARBA00001933"/>
    </source>
</evidence>
<comment type="caution">
    <text evidence="9">The sequence shown here is derived from an EMBL/GenBank/DDBJ whole genome shotgun (WGS) entry which is preliminary data.</text>
</comment>
<reference evidence="10" key="1">
    <citation type="journal article" date="2019" name="Int. J. Syst. Evol. Microbiol.">
        <title>The Global Catalogue of Microorganisms (GCM) 10K type strain sequencing project: providing services to taxonomists for standard genome sequencing and annotation.</title>
        <authorList>
            <consortium name="The Broad Institute Genomics Platform"/>
            <consortium name="The Broad Institute Genome Sequencing Center for Infectious Disease"/>
            <person name="Wu L."/>
            <person name="Ma J."/>
        </authorList>
    </citation>
    <scope>NUCLEOTIDE SEQUENCE [LARGE SCALE GENOMIC DNA]</scope>
    <source>
        <strain evidence="10">CGMCC 1.16275</strain>
    </source>
</reference>
<evidence type="ECO:0000256" key="3">
    <source>
        <dbReference type="ARBA" id="ARBA00012239"/>
    </source>
</evidence>
<dbReference type="EC" id="2.8.1.7" evidence="3"/>
<dbReference type="PANTHER" id="PTHR43586">
    <property type="entry name" value="CYSTEINE DESULFURASE"/>
    <property type="match status" value="1"/>
</dbReference>
<feature type="region of interest" description="Disordered" evidence="7">
    <location>
        <begin position="1"/>
        <end position="21"/>
    </location>
</feature>
<evidence type="ECO:0000313" key="9">
    <source>
        <dbReference type="EMBL" id="MFC7334343.1"/>
    </source>
</evidence>
<protein>
    <recommendedName>
        <fullName evidence="3">cysteine desulfurase</fullName>
        <ecNumber evidence="3">2.8.1.7</ecNumber>
    </recommendedName>
</protein>
<evidence type="ECO:0000256" key="4">
    <source>
        <dbReference type="ARBA" id="ARBA00022679"/>
    </source>
</evidence>
<evidence type="ECO:0000313" key="10">
    <source>
        <dbReference type="Proteomes" id="UP001596456"/>
    </source>
</evidence>
<sequence>MTSAAAHHRTTAPPAHDHNAPYDVARVRQDFPILTRRIHEKPGRPGKPLVYLDNAASAQKPRAVIEAMTRFLEEDYANVHRGVHFLSQRATDLYEATRDRLARFLNAPSRETIVFTRNATEAFNLVAQSWGRAHLKAGDVVVLSEMEHHANIVPWQLLQVQTGIALKVVPVLDDGSLDLDALEGLLRDPAVRLLAVTHASNVLGTVNPARQIARMAHERGVPVLFDGSQAAVHMPVDVQAIDADFYVMTGHKLYGPTGIGALYAKPELLAAMPPWQGGGDMISAVSFAGTSFREPPYRFEAGTPPIIEGVGLGAAIDYVTALGMDAILAHEQRLLAHAMDRLSGIEGLRVVGTAPGKAAIISFTIDGIHPHDIGTLLDRAGVAVRVGQHCAEPLMDRFGVGATARASFGLYNTEAEAEALADAVRACKEFFG</sequence>
<keyword evidence="4 9" id="KW-0808">Transferase</keyword>
<dbReference type="InterPro" id="IPR015422">
    <property type="entry name" value="PyrdxlP-dep_Trfase_small"/>
</dbReference>
<comment type="cofactor">
    <cofactor evidence="1">
        <name>pyridoxal 5'-phosphate</name>
        <dbReference type="ChEBI" id="CHEBI:597326"/>
    </cofactor>
</comment>
<dbReference type="Pfam" id="PF00266">
    <property type="entry name" value="Aminotran_5"/>
    <property type="match status" value="1"/>
</dbReference>
<evidence type="ECO:0000256" key="2">
    <source>
        <dbReference type="ARBA" id="ARBA00010447"/>
    </source>
</evidence>
<dbReference type="EMBL" id="JBHTCM010000015">
    <property type="protein sequence ID" value="MFC7334343.1"/>
    <property type="molecule type" value="Genomic_DNA"/>
</dbReference>
<evidence type="ECO:0000256" key="7">
    <source>
        <dbReference type="SAM" id="MobiDB-lite"/>
    </source>
</evidence>
<dbReference type="Gene3D" id="3.90.1150.10">
    <property type="entry name" value="Aspartate Aminotransferase, domain 1"/>
    <property type="match status" value="1"/>
</dbReference>
<gene>
    <name evidence="9" type="ORF">ACFQPS_14335</name>
</gene>
<keyword evidence="5" id="KW-0663">Pyridoxal phosphate</keyword>
<dbReference type="InterPro" id="IPR015424">
    <property type="entry name" value="PyrdxlP-dep_Trfase"/>
</dbReference>
<evidence type="ECO:0000256" key="6">
    <source>
        <dbReference type="ARBA" id="ARBA00050776"/>
    </source>
</evidence>
<organism evidence="9 10">
    <name type="scientific">Rhodocista pekingensis</name>
    <dbReference type="NCBI Taxonomy" id="201185"/>
    <lineage>
        <taxon>Bacteria</taxon>
        <taxon>Pseudomonadati</taxon>
        <taxon>Pseudomonadota</taxon>
        <taxon>Alphaproteobacteria</taxon>
        <taxon>Rhodospirillales</taxon>
        <taxon>Azospirillaceae</taxon>
        <taxon>Rhodocista</taxon>
    </lineage>
</organism>
<evidence type="ECO:0000256" key="5">
    <source>
        <dbReference type="ARBA" id="ARBA00022898"/>
    </source>
</evidence>
<proteinExistence type="inferred from homology"/>
<dbReference type="Gene3D" id="3.40.640.10">
    <property type="entry name" value="Type I PLP-dependent aspartate aminotransferase-like (Major domain)"/>
    <property type="match status" value="1"/>
</dbReference>
<dbReference type="CDD" id="cd06453">
    <property type="entry name" value="SufS_like"/>
    <property type="match status" value="1"/>
</dbReference>
<dbReference type="InterPro" id="IPR010970">
    <property type="entry name" value="Cys_dSase_SufS"/>
</dbReference>
<dbReference type="InterPro" id="IPR000192">
    <property type="entry name" value="Aminotrans_V_dom"/>
</dbReference>
<feature type="compositionally biased region" description="Basic residues" evidence="7">
    <location>
        <begin position="1"/>
        <end position="10"/>
    </location>
</feature>
<dbReference type="Proteomes" id="UP001596456">
    <property type="component" value="Unassembled WGS sequence"/>
</dbReference>
<dbReference type="InterPro" id="IPR015421">
    <property type="entry name" value="PyrdxlP-dep_Trfase_major"/>
</dbReference>
<name>A0ABW2KYD4_9PROT</name>
<keyword evidence="10" id="KW-1185">Reference proteome</keyword>
<feature type="domain" description="Aminotransferase class V" evidence="8">
    <location>
        <begin position="50"/>
        <end position="420"/>
    </location>
</feature>
<dbReference type="SUPFAM" id="SSF53383">
    <property type="entry name" value="PLP-dependent transferases"/>
    <property type="match status" value="1"/>
</dbReference>
<dbReference type="NCBIfam" id="TIGR01979">
    <property type="entry name" value="sufS"/>
    <property type="match status" value="1"/>
</dbReference>
<accession>A0ABW2KYD4</accession>
<evidence type="ECO:0000259" key="8">
    <source>
        <dbReference type="Pfam" id="PF00266"/>
    </source>
</evidence>
<dbReference type="RefSeq" id="WP_377359903.1">
    <property type="nucleotide sequence ID" value="NZ_JBHTCM010000015.1"/>
</dbReference>